<dbReference type="InterPro" id="IPR016035">
    <property type="entry name" value="Acyl_Trfase/lysoPLipase"/>
</dbReference>
<name>A0ABY8VHB4_9CORY</name>
<dbReference type="EMBL" id="CP126969">
    <property type="protein sequence ID" value="WIM68467.1"/>
    <property type="molecule type" value="Genomic_DNA"/>
</dbReference>
<dbReference type="InterPro" id="IPR045943">
    <property type="entry name" value="DUF6363"/>
</dbReference>
<dbReference type="SUPFAM" id="SSF52151">
    <property type="entry name" value="FabD/lysophospholipase-like"/>
    <property type="match status" value="1"/>
</dbReference>
<evidence type="ECO:0000256" key="2">
    <source>
        <dbReference type="PROSITE-ProRule" id="PRU01161"/>
    </source>
</evidence>
<protein>
    <submittedName>
        <fullName evidence="4">Patatin family protein</fullName>
    </submittedName>
</protein>
<keyword evidence="2" id="KW-0442">Lipid degradation</keyword>
<proteinExistence type="predicted"/>
<dbReference type="Pfam" id="PF19890">
    <property type="entry name" value="DUF6363"/>
    <property type="match status" value="1"/>
</dbReference>
<feature type="short sequence motif" description="DGA/G" evidence="2">
    <location>
        <begin position="164"/>
        <end position="166"/>
    </location>
</feature>
<feature type="active site" description="Proton acceptor" evidence="2">
    <location>
        <position position="164"/>
    </location>
</feature>
<dbReference type="Proteomes" id="UP001225598">
    <property type="component" value="Chromosome"/>
</dbReference>
<keyword evidence="5" id="KW-1185">Reference proteome</keyword>
<feature type="active site" description="Nucleophile" evidence="2">
    <location>
        <position position="42"/>
    </location>
</feature>
<dbReference type="Gene3D" id="3.40.1090.10">
    <property type="entry name" value="Cytosolic phospholipase A2 catalytic domain"/>
    <property type="match status" value="1"/>
</dbReference>
<dbReference type="CDD" id="cd07208">
    <property type="entry name" value="Pat_hypo_Ecoli_yjju_like"/>
    <property type="match status" value="1"/>
</dbReference>
<evidence type="ECO:0000259" key="3">
    <source>
        <dbReference type="PROSITE" id="PS51635"/>
    </source>
</evidence>
<evidence type="ECO:0000313" key="4">
    <source>
        <dbReference type="EMBL" id="WIM68467.1"/>
    </source>
</evidence>
<accession>A0ABY8VHB4</accession>
<organism evidence="4 5">
    <name type="scientific">Corynebacterium breve</name>
    <dbReference type="NCBI Taxonomy" id="3049799"/>
    <lineage>
        <taxon>Bacteria</taxon>
        <taxon>Bacillati</taxon>
        <taxon>Actinomycetota</taxon>
        <taxon>Actinomycetes</taxon>
        <taxon>Mycobacteriales</taxon>
        <taxon>Corynebacteriaceae</taxon>
        <taxon>Corynebacterium</taxon>
    </lineage>
</organism>
<evidence type="ECO:0000256" key="1">
    <source>
        <dbReference type="ARBA" id="ARBA00023098"/>
    </source>
</evidence>
<evidence type="ECO:0000313" key="5">
    <source>
        <dbReference type="Proteomes" id="UP001225598"/>
    </source>
</evidence>
<dbReference type="RefSeq" id="WP_284826013.1">
    <property type="nucleotide sequence ID" value="NZ_CP126969.1"/>
</dbReference>
<keyword evidence="2" id="KW-0378">Hydrolase</keyword>
<comment type="caution">
    <text evidence="2">Lacks conserved residue(s) required for the propagation of feature annotation.</text>
</comment>
<dbReference type="InterPro" id="IPR037483">
    <property type="entry name" value="YjjU-like"/>
</dbReference>
<feature type="domain" description="PNPLA" evidence="3">
    <location>
        <begin position="9"/>
        <end position="179"/>
    </location>
</feature>
<dbReference type="Pfam" id="PF01734">
    <property type="entry name" value="Patatin"/>
    <property type="match status" value="1"/>
</dbReference>
<dbReference type="PROSITE" id="PS51635">
    <property type="entry name" value="PNPLA"/>
    <property type="match status" value="1"/>
</dbReference>
<reference evidence="4 5" key="1">
    <citation type="submission" date="2023-05" db="EMBL/GenBank/DDBJ databases">
        <title>Corynebacterium suedekumii sp. nov. and Corynebacterium breve sp. nov. isolated from raw cow's milk.</title>
        <authorList>
            <person name="Baer M.K."/>
            <person name="Mehl L."/>
            <person name="Hellmuth R."/>
            <person name="Marke G."/>
            <person name="Lipski A."/>
        </authorList>
    </citation>
    <scope>NUCLEOTIDE SEQUENCE [LARGE SCALE GENOMIC DNA]</scope>
    <source>
        <strain evidence="4 5">R4</strain>
    </source>
</reference>
<feature type="short sequence motif" description="GXSXG" evidence="2">
    <location>
        <begin position="40"/>
        <end position="44"/>
    </location>
</feature>
<dbReference type="InterPro" id="IPR002641">
    <property type="entry name" value="PNPLA_dom"/>
</dbReference>
<sequence>MIDARDTALVIEGGGMRNSYTAGAIARFIEKDVQFGWVGGVSAGSSHLCSLLSRDADRAKKAFTSFAGHPEFGGWQSLLRGTGYFNAEFIYENSDEALPFDFATFQSNPAELHIDGCRADTGETVSWTRKDIEKKQDILVRVRASSTMPLIMPMRVIDGAPFVDGALGESGGLLIGAAERAGFSKFAVLTSRTRDYWKSEVKRPETIRRLFRKYPAVAQAQIDRPARYNASKQRIIDLEESGKAKVFFPETMPVDVGERNVSKLLVAYNLGLDQIDREWESWMQFLQLS</sequence>
<keyword evidence="1 2" id="KW-0443">Lipid metabolism</keyword>
<gene>
    <name evidence="4" type="ORF">QP027_03460</name>
</gene>